<dbReference type="InterPro" id="IPR036390">
    <property type="entry name" value="WH_DNA-bd_sf"/>
</dbReference>
<dbReference type="InterPro" id="IPR000524">
    <property type="entry name" value="Tscrpt_reg_HTH_GntR"/>
</dbReference>
<organism evidence="5 6">
    <name type="scientific">Paenibacillus hemerocallicola</name>
    <dbReference type="NCBI Taxonomy" id="1172614"/>
    <lineage>
        <taxon>Bacteria</taxon>
        <taxon>Bacillati</taxon>
        <taxon>Bacillota</taxon>
        <taxon>Bacilli</taxon>
        <taxon>Bacillales</taxon>
        <taxon>Paenibacillaceae</taxon>
        <taxon>Paenibacillus</taxon>
    </lineage>
</organism>
<name>A0A5C4T5X3_9BACL</name>
<accession>A0A5C4T5X3</accession>
<dbReference type="PANTHER" id="PTHR43649:SF12">
    <property type="entry name" value="DIACETYLCHITOBIOSE BINDING PROTEIN DASA"/>
    <property type="match status" value="1"/>
</dbReference>
<comment type="caution">
    <text evidence="5">The sequence shown here is derived from an EMBL/GenBank/DDBJ whole genome shotgun (WGS) entry which is preliminary data.</text>
</comment>
<feature type="domain" description="HTH gntR-type" evidence="4">
    <location>
        <begin position="34"/>
        <end position="102"/>
    </location>
</feature>
<dbReference type="GO" id="GO:0003700">
    <property type="term" value="F:DNA-binding transcription factor activity"/>
    <property type="evidence" value="ECO:0007669"/>
    <property type="project" value="InterPro"/>
</dbReference>
<dbReference type="EMBL" id="VDCQ01000029">
    <property type="protein sequence ID" value="TNJ64463.1"/>
    <property type="molecule type" value="Genomic_DNA"/>
</dbReference>
<dbReference type="InterPro" id="IPR036388">
    <property type="entry name" value="WH-like_DNA-bd_sf"/>
</dbReference>
<dbReference type="OrthoDB" id="383937at2"/>
<protein>
    <submittedName>
        <fullName evidence="5">Extracellular solute-binding protein</fullName>
    </submittedName>
</protein>
<evidence type="ECO:0000313" key="6">
    <source>
        <dbReference type="Proteomes" id="UP000307943"/>
    </source>
</evidence>
<keyword evidence="1" id="KW-0805">Transcription regulation</keyword>
<evidence type="ECO:0000259" key="4">
    <source>
        <dbReference type="PROSITE" id="PS50949"/>
    </source>
</evidence>
<dbReference type="Proteomes" id="UP000307943">
    <property type="component" value="Unassembled WGS sequence"/>
</dbReference>
<dbReference type="GO" id="GO:0003677">
    <property type="term" value="F:DNA binding"/>
    <property type="evidence" value="ECO:0007669"/>
    <property type="project" value="UniProtKB-KW"/>
</dbReference>
<dbReference type="PANTHER" id="PTHR43649">
    <property type="entry name" value="ARABINOSE-BINDING PROTEIN-RELATED"/>
    <property type="match status" value="1"/>
</dbReference>
<sequence>MNHSSRIVYNESISCLSEARRKGIYWKPMKRNGDFIYLKLYRLLREQIMNGLIKPGEFIMPESALCKQYGMSRKSVRRALDELLKEGMIAKRVGLGTFVPPDFSIPAADRKVLRILAPYPAFFVDSGLPYICDAFRRKHPGVDINVLSLPAARYWDSILQSERMGYNPHVVFCSDRIYRELEAESTFVDLEPLLGDALSGVYPKIRNAFRREEGIAAAPITFTPVCLAYNPELFAAGDIPPPKPHWNVNDFMNAAESLTSAHDGKINRYGFSFFSSYNRWLVFALQNGMRPSGKNNKQIISGSLSVLQDWLNRRRISTVYHDNMNLANPFIHGKSAMTLTTLFEMSSWGDRELGFAPEIAPLPFGDTKSTLMQANFLMVPKANEEVELSMDFVKTALEAEVQKTICDRTPFLSVLEAVNLAVRSQAYLRTINVGNGLIDRNYFMHELIESADQAELRAEMSLFWLGLEDAETIAERF</sequence>
<proteinExistence type="predicted"/>
<dbReference type="SMART" id="SM00345">
    <property type="entry name" value="HTH_GNTR"/>
    <property type="match status" value="1"/>
</dbReference>
<keyword evidence="2" id="KW-0238">DNA-binding</keyword>
<dbReference type="PRINTS" id="PR00035">
    <property type="entry name" value="HTHGNTR"/>
</dbReference>
<evidence type="ECO:0000256" key="2">
    <source>
        <dbReference type="ARBA" id="ARBA00023125"/>
    </source>
</evidence>
<evidence type="ECO:0000256" key="1">
    <source>
        <dbReference type="ARBA" id="ARBA00023015"/>
    </source>
</evidence>
<dbReference type="Pfam" id="PF01547">
    <property type="entry name" value="SBP_bac_1"/>
    <property type="match status" value="1"/>
</dbReference>
<gene>
    <name evidence="5" type="ORF">FE784_20285</name>
</gene>
<dbReference type="PROSITE" id="PS50949">
    <property type="entry name" value="HTH_GNTR"/>
    <property type="match status" value="1"/>
</dbReference>
<reference evidence="5 6" key="1">
    <citation type="submission" date="2019-05" db="EMBL/GenBank/DDBJ databases">
        <title>We sequenced the genome of Paenibacillus hemerocallicola KCTC 33185 for further insight into its adaptation and study the phylogeny of Paenibacillus.</title>
        <authorList>
            <person name="Narsing Rao M.P."/>
        </authorList>
    </citation>
    <scope>NUCLEOTIDE SEQUENCE [LARGE SCALE GENOMIC DNA]</scope>
    <source>
        <strain evidence="5 6">KCTC 33185</strain>
    </source>
</reference>
<dbReference type="InterPro" id="IPR006059">
    <property type="entry name" value="SBP"/>
</dbReference>
<dbReference type="InterPro" id="IPR050490">
    <property type="entry name" value="Bact_solute-bd_prot1"/>
</dbReference>
<keyword evidence="6" id="KW-1185">Reference proteome</keyword>
<evidence type="ECO:0000256" key="3">
    <source>
        <dbReference type="ARBA" id="ARBA00023163"/>
    </source>
</evidence>
<dbReference type="SUPFAM" id="SSF46785">
    <property type="entry name" value="Winged helix' DNA-binding domain"/>
    <property type="match status" value="1"/>
</dbReference>
<evidence type="ECO:0000313" key="5">
    <source>
        <dbReference type="EMBL" id="TNJ64463.1"/>
    </source>
</evidence>
<dbReference type="AlphaFoldDB" id="A0A5C4T5X3"/>
<dbReference type="CDD" id="cd07377">
    <property type="entry name" value="WHTH_GntR"/>
    <property type="match status" value="1"/>
</dbReference>
<dbReference type="Gene3D" id="1.10.10.10">
    <property type="entry name" value="Winged helix-like DNA-binding domain superfamily/Winged helix DNA-binding domain"/>
    <property type="match status" value="1"/>
</dbReference>
<dbReference type="SUPFAM" id="SSF53850">
    <property type="entry name" value="Periplasmic binding protein-like II"/>
    <property type="match status" value="1"/>
</dbReference>
<keyword evidence="3" id="KW-0804">Transcription</keyword>
<dbReference type="Gene3D" id="3.40.190.10">
    <property type="entry name" value="Periplasmic binding protein-like II"/>
    <property type="match status" value="1"/>
</dbReference>
<dbReference type="Pfam" id="PF00392">
    <property type="entry name" value="GntR"/>
    <property type="match status" value="1"/>
</dbReference>